<feature type="repeat" description="PPR" evidence="3">
    <location>
        <begin position="66"/>
        <end position="100"/>
    </location>
</feature>
<name>A0A9N7RKP2_STRHE</name>
<dbReference type="AlphaFoldDB" id="A0A9N7RKP2"/>
<evidence type="ECO:0000256" key="1">
    <source>
        <dbReference type="ARBA" id="ARBA00006643"/>
    </source>
</evidence>
<dbReference type="Pfam" id="PF14432">
    <property type="entry name" value="DYW_deaminase"/>
    <property type="match status" value="1"/>
</dbReference>
<evidence type="ECO:0000313" key="5">
    <source>
        <dbReference type="EMBL" id="CAA0834781.1"/>
    </source>
</evidence>
<evidence type="ECO:0000256" key="3">
    <source>
        <dbReference type="PROSITE-ProRule" id="PRU00708"/>
    </source>
</evidence>
<gene>
    <name evidence="5" type="ORF">SHERM_02591</name>
</gene>
<feature type="domain" description="DYW" evidence="4">
    <location>
        <begin position="670"/>
        <end position="762"/>
    </location>
</feature>
<comment type="caution">
    <text evidence="5">The sequence shown here is derived from an EMBL/GenBank/DDBJ whole genome shotgun (WGS) entry which is preliminary data.</text>
</comment>
<evidence type="ECO:0000256" key="2">
    <source>
        <dbReference type="ARBA" id="ARBA00022737"/>
    </source>
</evidence>
<sequence length="762" mass="85684">MPQPDLSTISSRIATVNHLYQIHAHLVRRALHSHDPWLPRLVALCTRLRAPPPYARRILNSAAHPGASAFTNMLRYYSNCGSDLDVLSLFREMQKRCLKPDDISVYAILVKVSGKSGIFFHSGLIKTGCDREKYTCNALITFYGKYGPIESARQVFDELPERSAPNWNAIISGYWNWGLEFEAKRLFNLMPVKNVITWTTMITGYSKIKDLESARNYFDRMPEKNVVSWNAMLSGYSQNGCPEVALDLFREMVNAGVCPNGTTWVNVISSCSSQGDLGLANSVVKMLDERKIRTDTYVKTALLDLYAKCGRLEMALKIFNELGMCRNLVTWNSMISAYMRVGDLVGARGLFDRMPEKDVVSWNSMIAGYAQNGQSQLAIELFKEMVEKGTMMPDELTMTSVISACGHLGALELSNWVLEIITANGIKLSVPIYNSLIFMYSRCGSMDKAHMIFYEMDTRDVVSYNALITGVASHGIGTEALELLQRMKDEGLGPDRITYIGVLMACSHSGMLDEGKQVFESIECPDTDHYSCLVDLLGRVGKLDDAKRIVEKMPVNPSPEIYGSLLNASRIHKRLDIGEFAAHKLLELEPENLGNYILLSNLYASLGKWENVEKTRKLIKTRGLMKKAGWSRVEHGGRMHEFTAGARSHEQTAEIYSKLAELKEKLRGLGYIADKGSVLRDVEDEDKEEMVGTHSEKLAVAFGLLVGVPGSVMRVVKNLRICLDCHTFIKMISKIEGREIMVRDNNRFHYFKDNACSCNDYW</sequence>
<dbReference type="InterPro" id="IPR032867">
    <property type="entry name" value="DYW_dom"/>
</dbReference>
<dbReference type="FunFam" id="1.25.40.10:FF:000596">
    <property type="entry name" value="Pentatricopeptide repeat-containing protein, mitochondrial"/>
    <property type="match status" value="1"/>
</dbReference>
<dbReference type="InterPro" id="IPR002885">
    <property type="entry name" value="PPR_rpt"/>
</dbReference>
<feature type="repeat" description="PPR" evidence="3">
    <location>
        <begin position="358"/>
        <end position="392"/>
    </location>
</feature>
<dbReference type="FunFam" id="1.25.40.10:FF:000184">
    <property type="entry name" value="Pentatricopeptide repeat-containing protein, chloroplastic"/>
    <property type="match status" value="1"/>
</dbReference>
<feature type="repeat" description="PPR" evidence="3">
    <location>
        <begin position="194"/>
        <end position="224"/>
    </location>
</feature>
<dbReference type="GO" id="GO:0003723">
    <property type="term" value="F:RNA binding"/>
    <property type="evidence" value="ECO:0007669"/>
    <property type="project" value="InterPro"/>
</dbReference>
<dbReference type="InterPro" id="IPR011990">
    <property type="entry name" value="TPR-like_helical_dom_sf"/>
</dbReference>
<dbReference type="FunFam" id="1.25.40.10:FF:000348">
    <property type="entry name" value="Pentatricopeptide repeat-containing protein chloroplastic"/>
    <property type="match status" value="1"/>
</dbReference>
<dbReference type="PROSITE" id="PS51375">
    <property type="entry name" value="PPR"/>
    <property type="match status" value="7"/>
</dbReference>
<dbReference type="PANTHER" id="PTHR47926:SF373">
    <property type="entry name" value="TETRATRICOPEPTIDE-LIKE HELICAL DOMAIN SUPERFAMILY, DYW DOMAIN-CONTAINING PROTEIN"/>
    <property type="match status" value="1"/>
</dbReference>
<dbReference type="Pfam" id="PF01535">
    <property type="entry name" value="PPR"/>
    <property type="match status" value="5"/>
</dbReference>
<dbReference type="Gene3D" id="1.25.40.10">
    <property type="entry name" value="Tetratricopeptide repeat domain"/>
    <property type="match status" value="4"/>
</dbReference>
<feature type="repeat" description="PPR" evidence="3">
    <location>
        <begin position="460"/>
        <end position="494"/>
    </location>
</feature>
<feature type="repeat" description="PPR" evidence="3">
    <location>
        <begin position="327"/>
        <end position="357"/>
    </location>
</feature>
<dbReference type="Pfam" id="PF20431">
    <property type="entry name" value="E_motif"/>
    <property type="match status" value="1"/>
</dbReference>
<reference evidence="5" key="1">
    <citation type="submission" date="2019-12" db="EMBL/GenBank/DDBJ databases">
        <authorList>
            <person name="Scholes J."/>
        </authorList>
    </citation>
    <scope>NUCLEOTIDE SEQUENCE</scope>
</reference>
<dbReference type="EMBL" id="CACSLK010028053">
    <property type="protein sequence ID" value="CAA0834781.1"/>
    <property type="molecule type" value="Genomic_DNA"/>
</dbReference>
<feature type="repeat" description="PPR" evidence="3">
    <location>
        <begin position="429"/>
        <end position="459"/>
    </location>
</feature>
<keyword evidence="2" id="KW-0677">Repeat</keyword>
<dbReference type="Proteomes" id="UP001153555">
    <property type="component" value="Unassembled WGS sequence"/>
</dbReference>
<keyword evidence="6" id="KW-1185">Reference proteome</keyword>
<dbReference type="InterPro" id="IPR046848">
    <property type="entry name" value="E_motif"/>
</dbReference>
<comment type="similarity">
    <text evidence="1">Belongs to the PPR family. PCMP-H subfamily.</text>
</comment>
<evidence type="ECO:0000259" key="4">
    <source>
        <dbReference type="Pfam" id="PF14432"/>
    </source>
</evidence>
<organism evidence="5 6">
    <name type="scientific">Striga hermonthica</name>
    <name type="common">Purple witchweed</name>
    <name type="synonym">Buchnera hermonthica</name>
    <dbReference type="NCBI Taxonomy" id="68872"/>
    <lineage>
        <taxon>Eukaryota</taxon>
        <taxon>Viridiplantae</taxon>
        <taxon>Streptophyta</taxon>
        <taxon>Embryophyta</taxon>
        <taxon>Tracheophyta</taxon>
        <taxon>Spermatophyta</taxon>
        <taxon>Magnoliopsida</taxon>
        <taxon>eudicotyledons</taxon>
        <taxon>Gunneridae</taxon>
        <taxon>Pentapetalae</taxon>
        <taxon>asterids</taxon>
        <taxon>lamiids</taxon>
        <taxon>Lamiales</taxon>
        <taxon>Orobanchaceae</taxon>
        <taxon>Buchnereae</taxon>
        <taxon>Striga</taxon>
    </lineage>
</organism>
<dbReference type="SUPFAM" id="SSF48452">
    <property type="entry name" value="TPR-like"/>
    <property type="match status" value="1"/>
</dbReference>
<dbReference type="GO" id="GO:0008270">
    <property type="term" value="F:zinc ion binding"/>
    <property type="evidence" value="ECO:0007669"/>
    <property type="project" value="InterPro"/>
</dbReference>
<accession>A0A9N7RKP2</accession>
<feature type="repeat" description="PPR" evidence="3">
    <location>
        <begin position="225"/>
        <end position="259"/>
    </location>
</feature>
<evidence type="ECO:0000313" key="6">
    <source>
        <dbReference type="Proteomes" id="UP001153555"/>
    </source>
</evidence>
<dbReference type="InterPro" id="IPR046960">
    <property type="entry name" value="PPR_At4g14850-like_plant"/>
</dbReference>
<protein>
    <submittedName>
        <fullName evidence="5">Pentatricopeptide repeat-containing protein</fullName>
    </submittedName>
</protein>
<dbReference type="GO" id="GO:0009451">
    <property type="term" value="P:RNA modification"/>
    <property type="evidence" value="ECO:0007669"/>
    <property type="project" value="InterPro"/>
</dbReference>
<dbReference type="OrthoDB" id="185373at2759"/>
<dbReference type="PANTHER" id="PTHR47926">
    <property type="entry name" value="PENTATRICOPEPTIDE REPEAT-CONTAINING PROTEIN"/>
    <property type="match status" value="1"/>
</dbReference>
<dbReference type="NCBIfam" id="TIGR00756">
    <property type="entry name" value="PPR"/>
    <property type="match status" value="8"/>
</dbReference>
<proteinExistence type="inferred from homology"/>
<dbReference type="Pfam" id="PF13041">
    <property type="entry name" value="PPR_2"/>
    <property type="match status" value="3"/>
</dbReference>